<dbReference type="PANTHER" id="PTHR30435:SF19">
    <property type="entry name" value="FLAGELLAR BASAL-BODY ROD PROTEIN FLGG"/>
    <property type="match status" value="1"/>
</dbReference>
<dbReference type="RefSeq" id="WP_283408892.1">
    <property type="nucleotide sequence ID" value="NZ_FXUF01000004.1"/>
</dbReference>
<evidence type="ECO:0000259" key="3">
    <source>
        <dbReference type="Pfam" id="PF00460"/>
    </source>
</evidence>
<dbReference type="PROSITE" id="PS00588">
    <property type="entry name" value="FLAGELLA_BB_ROD"/>
    <property type="match status" value="1"/>
</dbReference>
<dbReference type="InterPro" id="IPR019776">
    <property type="entry name" value="Flagellar_basal_body_rod_CS"/>
</dbReference>
<evidence type="ECO:0000259" key="5">
    <source>
        <dbReference type="Pfam" id="PF22692"/>
    </source>
</evidence>
<sequence length="361" mass="39846">MFRGLYNAVSTMNTAQKQMDAAANNMANANTTAYKRDLVITEAFPEVLISKLNGTEANRPYSANVQVNVTRQGEGFRLDTAGGFFAVSTRLGNSFQKSIAFAPDEEGFLRTYERDATGQIVARYGNYILDASGNRIQVPEGQLEVDNRGRVLVDGEPMATLLRRPAGPIIGTMNSGQRLEKFATDFSQGSLEQTWNSLDLAISGSGFFVVYKPDQPEEMFYTRDGHFTLNENGDIITQDGYFLGSVNGTSILVDGDDFAITPEGQVLVNGEVRDQLEMVDFANLKDLRKIGESLYRFEEGLEPEPIPFEGQVLQGFLEGANVNAIDQMVEMINLMRSYEAGSRVVRTYDEVIGKAINEIGK</sequence>
<protein>
    <submittedName>
        <fullName evidence="6">Flagellar basal-body rod protein FlgG</fullName>
    </submittedName>
</protein>
<accession>A0AA45WVM7</accession>
<feature type="domain" description="Flagellar basal body rod protein N-terminal" evidence="3">
    <location>
        <begin position="5"/>
        <end position="35"/>
    </location>
</feature>
<organism evidence="6 7">
    <name type="scientific">Anoxynatronum buryatiense</name>
    <dbReference type="NCBI Taxonomy" id="489973"/>
    <lineage>
        <taxon>Bacteria</taxon>
        <taxon>Bacillati</taxon>
        <taxon>Bacillota</taxon>
        <taxon>Clostridia</taxon>
        <taxon>Eubacteriales</taxon>
        <taxon>Clostridiaceae</taxon>
        <taxon>Anoxynatronum</taxon>
    </lineage>
</organism>
<dbReference type="GO" id="GO:0071978">
    <property type="term" value="P:bacterial-type flagellum-dependent swarming motility"/>
    <property type="evidence" value="ECO:0007669"/>
    <property type="project" value="TreeGrafter"/>
</dbReference>
<dbReference type="InterPro" id="IPR010930">
    <property type="entry name" value="Flg_bb/hook_C_dom"/>
</dbReference>
<dbReference type="SUPFAM" id="SSF117143">
    <property type="entry name" value="Flagellar hook protein flgE"/>
    <property type="match status" value="1"/>
</dbReference>
<comment type="subcellular location">
    <subcellularLocation>
        <location evidence="2">Bacterial flagellum basal body</location>
    </subcellularLocation>
</comment>
<name>A0AA45WVM7_9CLOT</name>
<keyword evidence="6" id="KW-0969">Cilium</keyword>
<dbReference type="Pfam" id="PF00460">
    <property type="entry name" value="Flg_bb_rod"/>
    <property type="match status" value="1"/>
</dbReference>
<gene>
    <name evidence="6" type="ORF">SAMN06296020_104230</name>
</gene>
<comment type="similarity">
    <text evidence="1 2">Belongs to the flagella basal body rod proteins family.</text>
</comment>
<reference evidence="6" key="1">
    <citation type="submission" date="2017-05" db="EMBL/GenBank/DDBJ databases">
        <authorList>
            <person name="Varghese N."/>
            <person name="Submissions S."/>
        </authorList>
    </citation>
    <scope>NUCLEOTIDE SEQUENCE</scope>
    <source>
        <strain evidence="6">Su22</strain>
    </source>
</reference>
<keyword evidence="2" id="KW-0975">Bacterial flagellum</keyword>
<evidence type="ECO:0000256" key="2">
    <source>
        <dbReference type="RuleBase" id="RU362116"/>
    </source>
</evidence>
<feature type="domain" description="Flagellar hook protein FlgE/F/G-like D1" evidence="5">
    <location>
        <begin position="201"/>
        <end position="267"/>
    </location>
</feature>
<dbReference type="EMBL" id="FXUF01000004">
    <property type="protein sequence ID" value="SMP52417.1"/>
    <property type="molecule type" value="Genomic_DNA"/>
</dbReference>
<evidence type="ECO:0000313" key="7">
    <source>
        <dbReference type="Proteomes" id="UP001158066"/>
    </source>
</evidence>
<feature type="domain" description="Flagellar basal-body/hook protein C-terminal" evidence="4">
    <location>
        <begin position="314"/>
        <end position="357"/>
    </location>
</feature>
<dbReference type="Pfam" id="PF06429">
    <property type="entry name" value="Flg_bbr_C"/>
    <property type="match status" value="1"/>
</dbReference>
<dbReference type="InterPro" id="IPR037925">
    <property type="entry name" value="FlgE/F/G-like"/>
</dbReference>
<dbReference type="Proteomes" id="UP001158066">
    <property type="component" value="Unassembled WGS sequence"/>
</dbReference>
<dbReference type="InterPro" id="IPR053967">
    <property type="entry name" value="LlgE_F_G-like_D1"/>
</dbReference>
<comment type="caution">
    <text evidence="6">The sequence shown here is derived from an EMBL/GenBank/DDBJ whole genome shotgun (WGS) entry which is preliminary data.</text>
</comment>
<dbReference type="AlphaFoldDB" id="A0AA45WVM7"/>
<evidence type="ECO:0000259" key="4">
    <source>
        <dbReference type="Pfam" id="PF06429"/>
    </source>
</evidence>
<dbReference type="NCBIfam" id="TIGR03506">
    <property type="entry name" value="FlgEFG_subfam"/>
    <property type="match status" value="1"/>
</dbReference>
<keyword evidence="6" id="KW-0282">Flagellum</keyword>
<dbReference type="Pfam" id="PF22692">
    <property type="entry name" value="LlgE_F_G_D1"/>
    <property type="match status" value="1"/>
</dbReference>
<keyword evidence="6" id="KW-0966">Cell projection</keyword>
<dbReference type="PANTHER" id="PTHR30435">
    <property type="entry name" value="FLAGELLAR PROTEIN"/>
    <property type="match status" value="1"/>
</dbReference>
<evidence type="ECO:0000313" key="6">
    <source>
        <dbReference type="EMBL" id="SMP52417.1"/>
    </source>
</evidence>
<proteinExistence type="inferred from homology"/>
<dbReference type="InterPro" id="IPR001444">
    <property type="entry name" value="Flag_bb_rod_N"/>
</dbReference>
<dbReference type="GO" id="GO:0009425">
    <property type="term" value="C:bacterial-type flagellum basal body"/>
    <property type="evidence" value="ECO:0007669"/>
    <property type="project" value="UniProtKB-SubCell"/>
</dbReference>
<dbReference type="InterPro" id="IPR020013">
    <property type="entry name" value="Flagellar_FlgE/F/G"/>
</dbReference>
<keyword evidence="7" id="KW-1185">Reference proteome</keyword>
<evidence type="ECO:0000256" key="1">
    <source>
        <dbReference type="ARBA" id="ARBA00009677"/>
    </source>
</evidence>